<accession>A0A4Z2FHP5</accession>
<evidence type="ECO:0000259" key="13">
    <source>
        <dbReference type="PROSITE" id="PS51352"/>
    </source>
</evidence>
<dbReference type="SUPFAM" id="SSF52833">
    <property type="entry name" value="Thioredoxin-like"/>
    <property type="match status" value="2"/>
</dbReference>
<dbReference type="PROSITE" id="PS00194">
    <property type="entry name" value="THIOREDOXIN_1"/>
    <property type="match status" value="1"/>
</dbReference>
<feature type="compositionally biased region" description="Acidic residues" evidence="11">
    <location>
        <begin position="307"/>
        <end position="339"/>
    </location>
</feature>
<proteinExistence type="inferred from homology"/>
<feature type="chain" id="PRO_5021266129" description="protein disulfide-isomerase" evidence="12">
    <location>
        <begin position="17"/>
        <end position="339"/>
    </location>
</feature>
<evidence type="ECO:0000256" key="6">
    <source>
        <dbReference type="ARBA" id="ARBA00022737"/>
    </source>
</evidence>
<gene>
    <name evidence="14" type="primary">P4HB_1</name>
    <name evidence="14" type="ORF">EYF80_049541</name>
</gene>
<feature type="domain" description="Thioredoxin" evidence="13">
    <location>
        <begin position="5"/>
        <end position="227"/>
    </location>
</feature>
<keyword evidence="6" id="KW-0677">Repeat</keyword>
<reference evidence="14 15" key="1">
    <citation type="submission" date="2019-03" db="EMBL/GenBank/DDBJ databases">
        <title>First draft genome of Liparis tanakae, snailfish: a comprehensive survey of snailfish specific genes.</title>
        <authorList>
            <person name="Kim W."/>
            <person name="Song I."/>
            <person name="Jeong J.-H."/>
            <person name="Kim D."/>
            <person name="Kim S."/>
            <person name="Ryu S."/>
            <person name="Song J.Y."/>
            <person name="Lee S.K."/>
        </authorList>
    </citation>
    <scope>NUCLEOTIDE SEQUENCE [LARGE SCALE GENOMIC DNA]</scope>
    <source>
        <tissue evidence="14">Muscle</tissue>
    </source>
</reference>
<comment type="catalytic activity">
    <reaction evidence="1">
        <text>Catalyzes the rearrangement of -S-S- bonds in proteins.</text>
        <dbReference type="EC" id="5.3.4.1"/>
    </reaction>
</comment>
<evidence type="ECO:0000256" key="1">
    <source>
        <dbReference type="ARBA" id="ARBA00001182"/>
    </source>
</evidence>
<organism evidence="14 15">
    <name type="scientific">Liparis tanakae</name>
    <name type="common">Tanaka's snailfish</name>
    <dbReference type="NCBI Taxonomy" id="230148"/>
    <lineage>
        <taxon>Eukaryota</taxon>
        <taxon>Metazoa</taxon>
        <taxon>Chordata</taxon>
        <taxon>Craniata</taxon>
        <taxon>Vertebrata</taxon>
        <taxon>Euteleostomi</taxon>
        <taxon>Actinopterygii</taxon>
        <taxon>Neopterygii</taxon>
        <taxon>Teleostei</taxon>
        <taxon>Neoteleostei</taxon>
        <taxon>Acanthomorphata</taxon>
        <taxon>Eupercaria</taxon>
        <taxon>Perciformes</taxon>
        <taxon>Cottioidei</taxon>
        <taxon>Cottales</taxon>
        <taxon>Liparidae</taxon>
        <taxon>Liparis</taxon>
    </lineage>
</organism>
<dbReference type="EC" id="5.3.4.1" evidence="4"/>
<dbReference type="PANTHER" id="PTHR18929:SF101">
    <property type="entry name" value="PROTEIN DISULFIDE-ISOMERASE"/>
    <property type="match status" value="1"/>
</dbReference>
<feature type="signal peptide" evidence="12">
    <location>
        <begin position="1"/>
        <end position="16"/>
    </location>
</feature>
<evidence type="ECO:0000256" key="8">
    <source>
        <dbReference type="ARBA" id="ARBA00023157"/>
    </source>
</evidence>
<dbReference type="InterPro" id="IPR013766">
    <property type="entry name" value="Thioredoxin_domain"/>
</dbReference>
<dbReference type="Pfam" id="PF00085">
    <property type="entry name" value="Thioredoxin"/>
    <property type="match status" value="1"/>
</dbReference>
<dbReference type="InterPro" id="IPR036249">
    <property type="entry name" value="Thioredoxin-like_sf"/>
</dbReference>
<dbReference type="OrthoDB" id="72053at2759"/>
<dbReference type="PROSITE" id="PS51352">
    <property type="entry name" value="THIOREDOXIN_2"/>
    <property type="match status" value="1"/>
</dbReference>
<keyword evidence="5 12" id="KW-0732">Signal</keyword>
<dbReference type="GO" id="GO:0034976">
    <property type="term" value="P:response to endoplasmic reticulum stress"/>
    <property type="evidence" value="ECO:0007669"/>
    <property type="project" value="TreeGrafter"/>
</dbReference>
<dbReference type="PANTHER" id="PTHR18929">
    <property type="entry name" value="PROTEIN DISULFIDE ISOMERASE"/>
    <property type="match status" value="1"/>
</dbReference>
<dbReference type="CDD" id="cd02981">
    <property type="entry name" value="PDI_b_family"/>
    <property type="match status" value="1"/>
</dbReference>
<evidence type="ECO:0000256" key="12">
    <source>
        <dbReference type="SAM" id="SignalP"/>
    </source>
</evidence>
<comment type="similarity">
    <text evidence="3">Belongs to the protein disulfide isomerase family.</text>
</comment>
<evidence type="ECO:0000313" key="15">
    <source>
        <dbReference type="Proteomes" id="UP000314294"/>
    </source>
</evidence>
<dbReference type="Pfam" id="PF13848">
    <property type="entry name" value="Thioredoxin_6"/>
    <property type="match status" value="1"/>
</dbReference>
<evidence type="ECO:0000256" key="9">
    <source>
        <dbReference type="ARBA" id="ARBA00023235"/>
    </source>
</evidence>
<evidence type="ECO:0000256" key="10">
    <source>
        <dbReference type="ARBA" id="ARBA00023284"/>
    </source>
</evidence>
<dbReference type="Proteomes" id="UP000314294">
    <property type="component" value="Unassembled WGS sequence"/>
</dbReference>
<evidence type="ECO:0000313" key="14">
    <source>
        <dbReference type="EMBL" id="TNN40294.1"/>
    </source>
</evidence>
<comment type="caution">
    <text evidence="14">The sequence shown here is derived from an EMBL/GenBank/DDBJ whole genome shotgun (WGS) entry which is preliminary data.</text>
</comment>
<evidence type="ECO:0000256" key="4">
    <source>
        <dbReference type="ARBA" id="ARBA00012723"/>
    </source>
</evidence>
<evidence type="ECO:0000256" key="2">
    <source>
        <dbReference type="ARBA" id="ARBA00004319"/>
    </source>
</evidence>
<comment type="subcellular location">
    <subcellularLocation>
        <location evidence="2">Endoplasmic reticulum lumen</location>
    </subcellularLocation>
</comment>
<dbReference type="Gene3D" id="3.40.30.10">
    <property type="entry name" value="Glutaredoxin"/>
    <property type="match status" value="3"/>
</dbReference>
<keyword evidence="7" id="KW-0256">Endoplasmic reticulum</keyword>
<dbReference type="GO" id="GO:0003756">
    <property type="term" value="F:protein disulfide isomerase activity"/>
    <property type="evidence" value="ECO:0007669"/>
    <property type="project" value="UniProtKB-EC"/>
</dbReference>
<dbReference type="GO" id="GO:0005788">
    <property type="term" value="C:endoplasmic reticulum lumen"/>
    <property type="evidence" value="ECO:0007669"/>
    <property type="project" value="UniProtKB-SubCell"/>
</dbReference>
<dbReference type="CDD" id="cd02961">
    <property type="entry name" value="PDI_a_family"/>
    <property type="match status" value="1"/>
</dbReference>
<dbReference type="AlphaFoldDB" id="A0A4Z2FHP5"/>
<dbReference type="InterPro" id="IPR017937">
    <property type="entry name" value="Thioredoxin_CS"/>
</dbReference>
<dbReference type="FunFam" id="3.40.30.10:FF:000042">
    <property type="entry name" value="protein disulfide-isomerase A2"/>
    <property type="match status" value="1"/>
</dbReference>
<evidence type="ECO:0000256" key="5">
    <source>
        <dbReference type="ARBA" id="ARBA00022729"/>
    </source>
</evidence>
<sequence>MFKLLLVCTLAVASRAEVAEEEDVLVLKKSNMDEALAAHPNILVEFYAPWCGHCKALGPEFAKAAGTLKAEGSLVRLGKVDATEETELAQEYGVRGYPTIKFFKGGEKESPKEQADDIVAWLKKRTGPAVDTLAEVTEAEALIADNDVAVIGFFKDADSAEAKAYEKAAETTDDIPFAITSDDAIFSKYDVSKDSVVLFKKFDEGRNTFDGELTKENLLAFIKSNQLPLVIEFTEQTAPKIFGGEIKSHILMFLPKTASDFQDKMDEFKKAAGGFRGQVIDYSGERTLEGFTKFLDSGGKEGGAPAGDDEDDLDAEDLEDVDEGQDTGSDGEDDEHDEL</sequence>
<protein>
    <recommendedName>
        <fullName evidence="4">protein disulfide-isomerase</fullName>
        <ecNumber evidence="4">5.3.4.1</ecNumber>
    </recommendedName>
</protein>
<evidence type="ECO:0000256" key="7">
    <source>
        <dbReference type="ARBA" id="ARBA00022824"/>
    </source>
</evidence>
<keyword evidence="10" id="KW-0676">Redox-active center</keyword>
<keyword evidence="9 14" id="KW-0413">Isomerase</keyword>
<evidence type="ECO:0000256" key="11">
    <source>
        <dbReference type="SAM" id="MobiDB-lite"/>
    </source>
</evidence>
<evidence type="ECO:0000256" key="3">
    <source>
        <dbReference type="ARBA" id="ARBA00006347"/>
    </source>
</evidence>
<dbReference type="EMBL" id="SRLO01001202">
    <property type="protein sequence ID" value="TNN40294.1"/>
    <property type="molecule type" value="Genomic_DNA"/>
</dbReference>
<dbReference type="FunFam" id="3.40.30.10:FF:000023">
    <property type="entry name" value="Protein disulfide-isomerase"/>
    <property type="match status" value="1"/>
</dbReference>
<keyword evidence="15" id="KW-1185">Reference proteome</keyword>
<keyword evidence="8" id="KW-1015">Disulfide bond</keyword>
<feature type="region of interest" description="Disordered" evidence="11">
    <location>
        <begin position="293"/>
        <end position="339"/>
    </location>
</feature>
<dbReference type="GO" id="GO:0006457">
    <property type="term" value="P:protein folding"/>
    <property type="evidence" value="ECO:0007669"/>
    <property type="project" value="TreeGrafter"/>
</dbReference>
<name>A0A4Z2FHP5_9TELE</name>
<dbReference type="PRINTS" id="PR00421">
    <property type="entry name" value="THIOREDOXIN"/>
</dbReference>